<dbReference type="GO" id="GO:0020037">
    <property type="term" value="F:heme binding"/>
    <property type="evidence" value="ECO:0007669"/>
    <property type="project" value="InterPro"/>
</dbReference>
<dbReference type="RefSeq" id="WP_115851155.1">
    <property type="nucleotide sequence ID" value="NZ_QTUC01000001.1"/>
</dbReference>
<evidence type="ECO:0000256" key="7">
    <source>
        <dbReference type="PIRSR" id="PIRSR601486-1"/>
    </source>
</evidence>
<evidence type="ECO:0000256" key="8">
    <source>
        <dbReference type="SAM" id="MobiDB-lite"/>
    </source>
</evidence>
<dbReference type="GO" id="GO:0046872">
    <property type="term" value="F:metal ion binding"/>
    <property type="evidence" value="ECO:0007669"/>
    <property type="project" value="UniProtKB-KW"/>
</dbReference>
<dbReference type="PANTHER" id="PTHR47366">
    <property type="entry name" value="TWO-ON-TWO HEMOGLOBIN-3"/>
    <property type="match status" value="1"/>
</dbReference>
<dbReference type="GO" id="GO:0019825">
    <property type="term" value="F:oxygen binding"/>
    <property type="evidence" value="ECO:0007669"/>
    <property type="project" value="InterPro"/>
</dbReference>
<comment type="cofactor">
    <cofactor evidence="1">
        <name>heme</name>
        <dbReference type="ChEBI" id="CHEBI:30413"/>
    </cofactor>
</comment>
<dbReference type="CDD" id="cd14771">
    <property type="entry name" value="TrHb2_Mt-trHbO-like_O"/>
    <property type="match status" value="1"/>
</dbReference>
<feature type="region of interest" description="Disordered" evidence="8">
    <location>
        <begin position="1"/>
        <end position="20"/>
    </location>
</feature>
<evidence type="ECO:0000256" key="4">
    <source>
        <dbReference type="ARBA" id="ARBA00022723"/>
    </source>
</evidence>
<protein>
    <submittedName>
        <fullName evidence="9">Hemoglobin</fullName>
    </submittedName>
</protein>
<dbReference type="AlphaFoldDB" id="A0A3D9V7I9"/>
<reference evidence="9 10" key="1">
    <citation type="submission" date="2018-08" db="EMBL/GenBank/DDBJ databases">
        <title>Sequencing the genomes of 1000 actinobacteria strains.</title>
        <authorList>
            <person name="Klenk H.-P."/>
        </authorList>
    </citation>
    <scope>NUCLEOTIDE SEQUENCE [LARGE SCALE GENOMIC DNA]</scope>
    <source>
        <strain evidence="9 10">DSM 22891</strain>
    </source>
</reference>
<evidence type="ECO:0000256" key="5">
    <source>
        <dbReference type="ARBA" id="ARBA00023004"/>
    </source>
</evidence>
<keyword evidence="4" id="KW-0479">Metal-binding</keyword>
<evidence type="ECO:0000256" key="2">
    <source>
        <dbReference type="ARBA" id="ARBA00022448"/>
    </source>
</evidence>
<dbReference type="PROSITE" id="PS01213">
    <property type="entry name" value="GLOBIN_FAM_2"/>
    <property type="match status" value="1"/>
</dbReference>
<name>A0A3D9V7I9_THECX</name>
<dbReference type="GO" id="GO:0005344">
    <property type="term" value="F:oxygen carrier activity"/>
    <property type="evidence" value="ECO:0007669"/>
    <property type="project" value="InterPro"/>
</dbReference>
<comment type="caution">
    <text evidence="9">The sequence shown here is derived from an EMBL/GenBank/DDBJ whole genome shotgun (WGS) entry which is preliminary data.</text>
</comment>
<dbReference type="InterPro" id="IPR044203">
    <property type="entry name" value="GlbO/GLB3-like"/>
</dbReference>
<gene>
    <name evidence="9" type="ORF">DFJ64_3208</name>
</gene>
<proteinExistence type="inferred from homology"/>
<dbReference type="InterPro" id="IPR009050">
    <property type="entry name" value="Globin-like_sf"/>
</dbReference>
<sequence length="150" mass="17502">MSEQTHSPGPQTDGAGTEPQTFYEAVGGHETFRRLVQRFYEGVAEDPVLRPMYPGKTLRGAETRLRMFLEQYWGGPTTYSERRGHPRLRMRHAPFPIDEDARDRWLHHMRVALDELKLAPEHEERLWNYLVMAAHSLVNTFDESRPNLLS</sequence>
<dbReference type="InterPro" id="IPR019795">
    <property type="entry name" value="Globin_bac-like_CS"/>
</dbReference>
<keyword evidence="2" id="KW-0813">Transport</keyword>
<keyword evidence="3 7" id="KW-0349">Heme</keyword>
<keyword evidence="10" id="KW-1185">Reference proteome</keyword>
<dbReference type="OrthoDB" id="9790913at2"/>
<comment type="similarity">
    <text evidence="6">Belongs to the truncated hemoglobin family. Group II subfamily.</text>
</comment>
<accession>A0A3D9V7I9</accession>
<evidence type="ECO:0000256" key="6">
    <source>
        <dbReference type="ARBA" id="ARBA00034496"/>
    </source>
</evidence>
<dbReference type="EMBL" id="QTUC01000001">
    <property type="protein sequence ID" value="REF37752.1"/>
    <property type="molecule type" value="Genomic_DNA"/>
</dbReference>
<evidence type="ECO:0000313" key="9">
    <source>
        <dbReference type="EMBL" id="REF37752.1"/>
    </source>
</evidence>
<dbReference type="Gene3D" id="1.10.490.10">
    <property type="entry name" value="Globins"/>
    <property type="match status" value="1"/>
</dbReference>
<organism evidence="9 10">
    <name type="scientific">Thermasporomyces composti</name>
    <dbReference type="NCBI Taxonomy" id="696763"/>
    <lineage>
        <taxon>Bacteria</taxon>
        <taxon>Bacillati</taxon>
        <taxon>Actinomycetota</taxon>
        <taxon>Actinomycetes</taxon>
        <taxon>Propionibacteriales</taxon>
        <taxon>Nocardioidaceae</taxon>
        <taxon>Thermasporomyces</taxon>
    </lineage>
</organism>
<evidence type="ECO:0000256" key="1">
    <source>
        <dbReference type="ARBA" id="ARBA00001971"/>
    </source>
</evidence>
<keyword evidence="5" id="KW-0408">Iron</keyword>
<dbReference type="Pfam" id="PF01152">
    <property type="entry name" value="Bac_globin"/>
    <property type="match status" value="1"/>
</dbReference>
<evidence type="ECO:0000256" key="3">
    <source>
        <dbReference type="ARBA" id="ARBA00022617"/>
    </source>
</evidence>
<evidence type="ECO:0000313" key="10">
    <source>
        <dbReference type="Proteomes" id="UP000256485"/>
    </source>
</evidence>
<dbReference type="InterPro" id="IPR001486">
    <property type="entry name" value="Hemoglobin_trunc"/>
</dbReference>
<dbReference type="SUPFAM" id="SSF46458">
    <property type="entry name" value="Globin-like"/>
    <property type="match status" value="1"/>
</dbReference>
<dbReference type="InterPro" id="IPR012292">
    <property type="entry name" value="Globin/Proto"/>
</dbReference>
<feature type="binding site" description="distal binding residue" evidence="7">
    <location>
        <position position="135"/>
    </location>
    <ligand>
        <name>heme</name>
        <dbReference type="ChEBI" id="CHEBI:30413"/>
    </ligand>
    <ligandPart>
        <name>Fe</name>
        <dbReference type="ChEBI" id="CHEBI:18248"/>
    </ligandPart>
</feature>
<feature type="compositionally biased region" description="Polar residues" evidence="8">
    <location>
        <begin position="1"/>
        <end position="10"/>
    </location>
</feature>
<dbReference type="PANTHER" id="PTHR47366:SF1">
    <property type="entry name" value="TWO-ON-TWO HEMOGLOBIN-3"/>
    <property type="match status" value="1"/>
</dbReference>
<dbReference type="Proteomes" id="UP000256485">
    <property type="component" value="Unassembled WGS sequence"/>
</dbReference>